<gene>
    <name evidence="3" type="ORF">PQU92_14560</name>
</gene>
<feature type="transmembrane region" description="Helical" evidence="1">
    <location>
        <begin position="31"/>
        <end position="55"/>
    </location>
</feature>
<protein>
    <submittedName>
        <fullName evidence="3">DUF2892 domain-containing protein</fullName>
    </submittedName>
</protein>
<keyword evidence="1" id="KW-0472">Membrane</keyword>
<feature type="domain" description="Inner membrane protein YgaP-like transmembrane" evidence="2">
    <location>
        <begin position="2"/>
        <end position="56"/>
    </location>
</feature>
<evidence type="ECO:0000313" key="3">
    <source>
        <dbReference type="EMBL" id="MDC7684503.1"/>
    </source>
</evidence>
<dbReference type="Proteomes" id="UP001214854">
    <property type="component" value="Unassembled WGS sequence"/>
</dbReference>
<keyword evidence="4" id="KW-1185">Reference proteome</keyword>
<evidence type="ECO:0000256" key="1">
    <source>
        <dbReference type="SAM" id="Phobius"/>
    </source>
</evidence>
<keyword evidence="1" id="KW-1133">Transmembrane helix</keyword>
<evidence type="ECO:0000259" key="2">
    <source>
        <dbReference type="Pfam" id="PF11127"/>
    </source>
</evidence>
<accession>A0ABT5HX37</accession>
<dbReference type="Gene3D" id="6.10.140.1340">
    <property type="match status" value="1"/>
</dbReference>
<organism evidence="3 4">
    <name type="scientific">Asticcacaulis aquaticus</name>
    <dbReference type="NCBI Taxonomy" id="2984212"/>
    <lineage>
        <taxon>Bacteria</taxon>
        <taxon>Pseudomonadati</taxon>
        <taxon>Pseudomonadota</taxon>
        <taxon>Alphaproteobacteria</taxon>
        <taxon>Caulobacterales</taxon>
        <taxon>Caulobacteraceae</taxon>
        <taxon>Asticcacaulis</taxon>
    </lineage>
</organism>
<dbReference type="RefSeq" id="WP_272748971.1">
    <property type="nucleotide sequence ID" value="NZ_JAQQKX010000012.1"/>
</dbReference>
<name>A0ABT5HX37_9CAUL</name>
<proteinExistence type="predicted"/>
<dbReference type="Pfam" id="PF11127">
    <property type="entry name" value="YgaP-like_TM"/>
    <property type="match status" value="1"/>
</dbReference>
<feature type="transmembrane region" description="Helical" evidence="1">
    <location>
        <begin position="7"/>
        <end position="25"/>
    </location>
</feature>
<comment type="caution">
    <text evidence="3">The sequence shown here is derived from an EMBL/GenBank/DDBJ whole genome shotgun (WGS) entry which is preliminary data.</text>
</comment>
<keyword evidence="1" id="KW-0812">Transmembrane</keyword>
<evidence type="ECO:0000313" key="4">
    <source>
        <dbReference type="Proteomes" id="UP001214854"/>
    </source>
</evidence>
<dbReference type="EMBL" id="JAQQKX010000012">
    <property type="protein sequence ID" value="MDC7684503.1"/>
    <property type="molecule type" value="Genomic_DNA"/>
</dbReference>
<dbReference type="InterPro" id="IPR021309">
    <property type="entry name" value="YgaP-like_TM"/>
</dbReference>
<reference evidence="3 4" key="1">
    <citation type="submission" date="2023-01" db="EMBL/GenBank/DDBJ databases">
        <title>Novel species of the genus Asticcacaulis isolated from rivers.</title>
        <authorList>
            <person name="Lu H."/>
        </authorList>
    </citation>
    <scope>NUCLEOTIDE SEQUENCE [LARGE SCALE GENOMIC DNA]</scope>
    <source>
        <strain evidence="3 4">BYS171W</strain>
    </source>
</reference>
<sequence length="67" mass="7045">MSVDRMVMAFAGVVVLISVALSHFVNPAWIWLTVFVGANLIQASITGFCPAAMIFKALGAKSGAAFK</sequence>